<dbReference type="AlphaFoldDB" id="A0A0A5GL12"/>
<reference evidence="1 2" key="1">
    <citation type="submission" date="2013-08" db="EMBL/GenBank/DDBJ databases">
        <authorList>
            <person name="Huang J."/>
            <person name="Wang G."/>
        </authorList>
    </citation>
    <scope>NUCLEOTIDE SEQUENCE [LARGE SCALE GENOMIC DNA]</scope>
    <source>
        <strain evidence="1 2">JSM 076056</strain>
    </source>
</reference>
<protein>
    <submittedName>
        <fullName evidence="1">Uncharacterized protein</fullName>
    </submittedName>
</protein>
<evidence type="ECO:0000313" key="1">
    <source>
        <dbReference type="EMBL" id="KGX93951.1"/>
    </source>
</evidence>
<dbReference type="RefSeq" id="WP_051239552.1">
    <property type="nucleotide sequence ID" value="NZ_AULI01000001.1"/>
</dbReference>
<proteinExistence type="predicted"/>
<dbReference type="eggNOG" id="ENOG5031RPF">
    <property type="taxonomic scope" value="Bacteria"/>
</dbReference>
<accession>A0A0A5GL12</accession>
<sequence length="195" mass="21525">MSGPQIQLQTKPALISLKTTNVKQSISQPKADQSIQQPMAKHSIRQVPPKLSIDQTVAWQNLGFKSSAVRSRESAAYSNQKWNEHLGSIAQDGDEMMRIEDGGNPIVSQAQQAGIWTVEVKPGNAPAHEQVKIQYQPGHAEIQNEAQKPVIKNVARKAELGFERGGVAVSTKQYADVTIDFKDLTFKGYQFETTI</sequence>
<organism evidence="1 2">
    <name type="scientific">Pontibacillus halophilus JSM 076056 = DSM 19796</name>
    <dbReference type="NCBI Taxonomy" id="1385510"/>
    <lineage>
        <taxon>Bacteria</taxon>
        <taxon>Bacillati</taxon>
        <taxon>Bacillota</taxon>
        <taxon>Bacilli</taxon>
        <taxon>Bacillales</taxon>
        <taxon>Bacillaceae</taxon>
        <taxon>Pontibacillus</taxon>
    </lineage>
</organism>
<comment type="caution">
    <text evidence="1">The sequence shown here is derived from an EMBL/GenBank/DDBJ whole genome shotgun (WGS) entry which is preliminary data.</text>
</comment>
<dbReference type="InterPro" id="IPR045527">
    <property type="entry name" value="DUF6470"/>
</dbReference>
<dbReference type="OrthoDB" id="2112831at2"/>
<dbReference type="Proteomes" id="UP000030528">
    <property type="component" value="Unassembled WGS sequence"/>
</dbReference>
<dbReference type="EMBL" id="AVPE01000001">
    <property type="protein sequence ID" value="KGX93951.1"/>
    <property type="molecule type" value="Genomic_DNA"/>
</dbReference>
<keyword evidence="2" id="KW-1185">Reference proteome</keyword>
<name>A0A0A5GL12_9BACI</name>
<dbReference type="STRING" id="1385510.GCA_000425205_00106"/>
<evidence type="ECO:0000313" key="2">
    <source>
        <dbReference type="Proteomes" id="UP000030528"/>
    </source>
</evidence>
<gene>
    <name evidence="1" type="ORF">N781_01875</name>
</gene>
<dbReference type="Pfam" id="PF20074">
    <property type="entry name" value="DUF6470"/>
    <property type="match status" value="1"/>
</dbReference>